<feature type="transmembrane region" description="Helical" evidence="6">
    <location>
        <begin position="326"/>
        <end position="348"/>
    </location>
</feature>
<keyword evidence="3 6" id="KW-0812">Transmembrane</keyword>
<dbReference type="PANTHER" id="PTHR12778">
    <property type="entry name" value="SOLUTE CARRIER FAMILY 33 ACETYL-COA TRANSPORTER -RELATED"/>
    <property type="match status" value="1"/>
</dbReference>
<keyword evidence="2" id="KW-0813">Transport</keyword>
<dbReference type="InterPro" id="IPR004752">
    <property type="entry name" value="AmpG_permease/AT-1"/>
</dbReference>
<dbReference type="InterPro" id="IPR011701">
    <property type="entry name" value="MFS"/>
</dbReference>
<gene>
    <name evidence="7" type="ORF">GCM10007891_27840</name>
</gene>
<sequence length="514" mass="56519">MIARLRSWQESLQAFMHPRVLTMLVFGIMAGLPLLLIFSTLSLWLGEVGIAKSDITYFSWAALGYSFKFVWAPLVDVMPLPLLTRWLGRRRAWLLLAQCMVMGSIIFMAMVDPAQHSLVWMGAAAVCLGFSSATQDIVTDAYRIESANAELQAMMSASYIAGYRIGMLLAGGGALFLASYFGTSMEHYNFEAWQLTYWAMASLFLVGILTTLIIDEPKQLQASALINRRHHVRFFITFLLAVSAFICSFALTADLTALAKQKLGLLLSNAQLVSVFIELIRLVFAGVAAALVALLMTQIKFIDKQSVTHSYIAPIQDFFTRYGWSLAWLLLALVGLYRISDIVLGVVANPLYQSLGFTKNEIATVVKTFGVFMTIFGAFYGGVLVLRYGVMPILMLGAVLSAITNLLFMLLVQSGHDITMLYVVITADNLSGGLANAAFIAFLSSLTNISFTAVQYAIFSSLMTLIPKVLGGYSGSMVESIGFENFFLMTALMGLPVLLLIALARKRFNLTHPQ</sequence>
<accession>A0ABQ5TYU5</accession>
<dbReference type="Proteomes" id="UP001161423">
    <property type="component" value="Unassembled WGS sequence"/>
</dbReference>
<dbReference type="SUPFAM" id="SSF103473">
    <property type="entry name" value="MFS general substrate transporter"/>
    <property type="match status" value="2"/>
</dbReference>
<feature type="transmembrane region" description="Helical" evidence="6">
    <location>
        <begin position="57"/>
        <end position="80"/>
    </location>
</feature>
<dbReference type="Gene3D" id="1.20.1250.20">
    <property type="entry name" value="MFS general substrate transporter like domains"/>
    <property type="match status" value="2"/>
</dbReference>
<feature type="transmembrane region" description="Helical" evidence="6">
    <location>
        <begin position="449"/>
        <end position="466"/>
    </location>
</feature>
<evidence type="ECO:0000256" key="6">
    <source>
        <dbReference type="SAM" id="Phobius"/>
    </source>
</evidence>
<evidence type="ECO:0000313" key="8">
    <source>
        <dbReference type="Proteomes" id="UP001161423"/>
    </source>
</evidence>
<keyword evidence="5 6" id="KW-0472">Membrane</keyword>
<feature type="transmembrane region" description="Helical" evidence="6">
    <location>
        <begin position="393"/>
        <end position="412"/>
    </location>
</feature>
<evidence type="ECO:0000256" key="5">
    <source>
        <dbReference type="ARBA" id="ARBA00023136"/>
    </source>
</evidence>
<dbReference type="Pfam" id="PF13000">
    <property type="entry name" value="Acatn"/>
    <property type="match status" value="1"/>
</dbReference>
<name>A0ABQ5TYU5_9GAMM</name>
<feature type="transmembrane region" description="Helical" evidence="6">
    <location>
        <begin position="20"/>
        <end position="45"/>
    </location>
</feature>
<keyword evidence="8" id="KW-1185">Reference proteome</keyword>
<dbReference type="Pfam" id="PF07690">
    <property type="entry name" value="MFS_1"/>
    <property type="match status" value="1"/>
</dbReference>
<feature type="transmembrane region" description="Helical" evidence="6">
    <location>
        <begin position="234"/>
        <end position="253"/>
    </location>
</feature>
<feature type="transmembrane region" description="Helical" evidence="6">
    <location>
        <begin position="92"/>
        <end position="111"/>
    </location>
</feature>
<feature type="transmembrane region" description="Helical" evidence="6">
    <location>
        <begin position="195"/>
        <end position="214"/>
    </location>
</feature>
<comment type="subcellular location">
    <subcellularLocation>
        <location evidence="1">Membrane</location>
        <topology evidence="1">Multi-pass membrane protein</topology>
    </subcellularLocation>
</comment>
<feature type="transmembrane region" description="Helical" evidence="6">
    <location>
        <begin position="486"/>
        <end position="504"/>
    </location>
</feature>
<evidence type="ECO:0000256" key="2">
    <source>
        <dbReference type="ARBA" id="ARBA00022448"/>
    </source>
</evidence>
<evidence type="ECO:0000256" key="1">
    <source>
        <dbReference type="ARBA" id="ARBA00004141"/>
    </source>
</evidence>
<dbReference type="RefSeq" id="WP_284723687.1">
    <property type="nucleotide sequence ID" value="NZ_BSND01000013.1"/>
</dbReference>
<evidence type="ECO:0000313" key="7">
    <source>
        <dbReference type="EMBL" id="GLQ00931.1"/>
    </source>
</evidence>
<dbReference type="EMBL" id="BSND01000013">
    <property type="protein sequence ID" value="GLQ00931.1"/>
    <property type="molecule type" value="Genomic_DNA"/>
</dbReference>
<proteinExistence type="predicted"/>
<dbReference type="PANTHER" id="PTHR12778:SF10">
    <property type="entry name" value="MAJOR FACILITATOR SUPERFAMILY DOMAIN-CONTAINING PROTEIN 3"/>
    <property type="match status" value="1"/>
</dbReference>
<keyword evidence="4 6" id="KW-1133">Transmembrane helix</keyword>
<protein>
    <submittedName>
        <fullName evidence="7">MFS transporter</fullName>
    </submittedName>
</protein>
<reference evidence="7" key="1">
    <citation type="journal article" date="2014" name="Int. J. Syst. Evol. Microbiol.">
        <title>Complete genome of a new Firmicutes species belonging to the dominant human colonic microbiota ('Ruminococcus bicirculans') reveals two chromosomes and a selective capacity to utilize plant glucans.</title>
        <authorList>
            <consortium name="NISC Comparative Sequencing Program"/>
            <person name="Wegmann U."/>
            <person name="Louis P."/>
            <person name="Goesmann A."/>
            <person name="Henrissat B."/>
            <person name="Duncan S.H."/>
            <person name="Flint H.J."/>
        </authorList>
    </citation>
    <scope>NUCLEOTIDE SEQUENCE</scope>
    <source>
        <strain evidence="7">NBRC 102424</strain>
    </source>
</reference>
<feature type="transmembrane region" description="Helical" evidence="6">
    <location>
        <begin position="117"/>
        <end position="138"/>
    </location>
</feature>
<evidence type="ECO:0000256" key="3">
    <source>
        <dbReference type="ARBA" id="ARBA00022692"/>
    </source>
</evidence>
<feature type="transmembrane region" description="Helical" evidence="6">
    <location>
        <begin position="368"/>
        <end position="386"/>
    </location>
</feature>
<feature type="transmembrane region" description="Helical" evidence="6">
    <location>
        <begin position="273"/>
        <end position="296"/>
    </location>
</feature>
<dbReference type="InterPro" id="IPR036259">
    <property type="entry name" value="MFS_trans_sf"/>
</dbReference>
<dbReference type="NCBIfam" id="TIGR00901">
    <property type="entry name" value="2A0125"/>
    <property type="match status" value="1"/>
</dbReference>
<reference evidence="7" key="2">
    <citation type="submission" date="2023-01" db="EMBL/GenBank/DDBJ databases">
        <title>Draft genome sequence of Methylophaga thalassica strain NBRC 102424.</title>
        <authorList>
            <person name="Sun Q."/>
            <person name="Mori K."/>
        </authorList>
    </citation>
    <scope>NUCLEOTIDE SEQUENCE</scope>
    <source>
        <strain evidence="7">NBRC 102424</strain>
    </source>
</reference>
<dbReference type="InterPro" id="IPR024371">
    <property type="entry name" value="AcetylCoA_trans_1-like"/>
</dbReference>
<feature type="transmembrane region" description="Helical" evidence="6">
    <location>
        <begin position="159"/>
        <end position="183"/>
    </location>
</feature>
<comment type="caution">
    <text evidence="7">The sequence shown here is derived from an EMBL/GenBank/DDBJ whole genome shotgun (WGS) entry which is preliminary data.</text>
</comment>
<organism evidence="7 8">
    <name type="scientific">Methylophaga thalassica</name>
    <dbReference type="NCBI Taxonomy" id="40223"/>
    <lineage>
        <taxon>Bacteria</taxon>
        <taxon>Pseudomonadati</taxon>
        <taxon>Pseudomonadota</taxon>
        <taxon>Gammaproteobacteria</taxon>
        <taxon>Thiotrichales</taxon>
        <taxon>Piscirickettsiaceae</taxon>
        <taxon>Methylophaga</taxon>
    </lineage>
</organism>
<feature type="transmembrane region" description="Helical" evidence="6">
    <location>
        <begin position="418"/>
        <end position="442"/>
    </location>
</feature>
<evidence type="ECO:0000256" key="4">
    <source>
        <dbReference type="ARBA" id="ARBA00022989"/>
    </source>
</evidence>